<keyword evidence="2" id="KW-1134">Transmembrane beta strand</keyword>
<evidence type="ECO:0000313" key="3">
    <source>
        <dbReference type="EMBL" id="NPE26023.1"/>
    </source>
</evidence>
<keyword evidence="2" id="KW-0449">Lipoprotein</keyword>
<dbReference type="Gene3D" id="1.20.1600.10">
    <property type="entry name" value="Outer membrane efflux proteins (OEP)"/>
    <property type="match status" value="1"/>
</dbReference>
<accession>A0ABX2B424</accession>
<dbReference type="RefSeq" id="WP_172345492.1">
    <property type="nucleotide sequence ID" value="NZ_CASYYZ010000032.1"/>
</dbReference>
<keyword evidence="2" id="KW-0812">Transmembrane</keyword>
<keyword evidence="2" id="KW-0472">Membrane</keyword>
<evidence type="ECO:0000313" key="4">
    <source>
        <dbReference type="Proteomes" id="UP000820977"/>
    </source>
</evidence>
<keyword evidence="4" id="KW-1185">Reference proteome</keyword>
<dbReference type="InterPro" id="IPR010131">
    <property type="entry name" value="MdtP/NodT-like"/>
</dbReference>
<organism evidence="3 4">
    <name type="scientific">Xylanibacter caecicola</name>
    <dbReference type="NCBI Taxonomy" id="2736294"/>
    <lineage>
        <taxon>Bacteria</taxon>
        <taxon>Pseudomonadati</taxon>
        <taxon>Bacteroidota</taxon>
        <taxon>Bacteroidia</taxon>
        <taxon>Bacteroidales</taxon>
        <taxon>Prevotellaceae</taxon>
        <taxon>Xylanibacter</taxon>
    </lineage>
</organism>
<evidence type="ECO:0000256" key="1">
    <source>
        <dbReference type="ARBA" id="ARBA00007613"/>
    </source>
</evidence>
<dbReference type="Pfam" id="PF02321">
    <property type="entry name" value="OEP"/>
    <property type="match status" value="2"/>
</dbReference>
<comment type="similarity">
    <text evidence="1 2">Belongs to the outer membrane factor (OMF) (TC 1.B.17) family.</text>
</comment>
<dbReference type="PANTHER" id="PTHR30203:SF33">
    <property type="entry name" value="BLR4455 PROTEIN"/>
    <property type="match status" value="1"/>
</dbReference>
<gene>
    <name evidence="3" type="ORF">HPS54_10970</name>
</gene>
<comment type="subcellular location">
    <subcellularLocation>
        <location evidence="2">Cell membrane</location>
        <topology evidence="2">Lipid-anchor</topology>
    </subcellularLocation>
</comment>
<dbReference type="Gene3D" id="2.20.200.10">
    <property type="entry name" value="Outer membrane efflux proteins (OEP)"/>
    <property type="match status" value="1"/>
</dbReference>
<comment type="caution">
    <text evidence="3">The sequence shown here is derived from an EMBL/GenBank/DDBJ whole genome shotgun (WGS) entry which is preliminary data.</text>
</comment>
<dbReference type="Proteomes" id="UP000820977">
    <property type="component" value="Unassembled WGS sequence"/>
</dbReference>
<reference evidence="3 4" key="1">
    <citation type="submission" date="2020-05" db="EMBL/GenBank/DDBJ databases">
        <title>Distinct polysaccharide utilization as determinants for interspecies competition between intestinal Prevotella spp.</title>
        <authorList>
            <person name="Galvez E.J.C."/>
            <person name="Iljazovic A."/>
            <person name="Strowig T."/>
        </authorList>
    </citation>
    <scope>NUCLEOTIDE SEQUENCE [LARGE SCALE GENOMIC DNA]</scope>
    <source>
        <strain evidence="3 4">PCHR</strain>
    </source>
</reference>
<dbReference type="PROSITE" id="PS51257">
    <property type="entry name" value="PROKAR_LIPOPROTEIN"/>
    <property type="match status" value="1"/>
</dbReference>
<proteinExistence type="inferred from homology"/>
<keyword evidence="2" id="KW-0564">Palmitate</keyword>
<sequence>MKRSNIIAIMSATVLMSSCGLYNKYERPDVNTSGLVRDVVSANDTLAVTDTTSFGNLPWRSVFTDTRLQSLIETGLEHNVDLLNAALNVKMVEAQLTVAKLAFVPSFTFTPQGTISSWDGNKATKVYSLPVNASWSVDLFGNLLNQKRSAQMALLATKDYQLVVKTNVIAGIANMYYTLMMLDRQLEIVTDMEGLTKDTWEKMKFLKENKIGYRSTSVQSAESNYYSVLAQKEDLKRQIREVENSMSLLIGQPAQTIARGKIDEQSLPAEFSTGVGLQLLANRPDVHYAEMTLAQCFYDVQTARSRFYPNITISGSGAFTNNSGGGIVNPGKWLLSAVGSLVQPIFQNGQIVAGLKVAKYKYEQAYNTWQNAILSAGSEVSNALVMYNSSDEKSRIEAKQIEVLRKNVEDTRDLMASSGSTYLEVITAQQALLNAELAKVADDFNKMQAVVSLYSALGGGRE</sequence>
<dbReference type="SUPFAM" id="SSF56954">
    <property type="entry name" value="Outer membrane efflux proteins (OEP)"/>
    <property type="match status" value="1"/>
</dbReference>
<name>A0ABX2B424_9BACT</name>
<evidence type="ECO:0000256" key="2">
    <source>
        <dbReference type="RuleBase" id="RU362097"/>
    </source>
</evidence>
<protein>
    <submittedName>
        <fullName evidence="3">Efflux transporter outer membrane subunit</fullName>
    </submittedName>
</protein>
<dbReference type="PANTHER" id="PTHR30203">
    <property type="entry name" value="OUTER MEMBRANE CATION EFFLUX PROTEIN"/>
    <property type="match status" value="1"/>
</dbReference>
<dbReference type="InterPro" id="IPR003423">
    <property type="entry name" value="OMP_efflux"/>
</dbReference>
<dbReference type="EMBL" id="JABKKJ010000025">
    <property type="protein sequence ID" value="NPE26023.1"/>
    <property type="molecule type" value="Genomic_DNA"/>
</dbReference>
<dbReference type="NCBIfam" id="TIGR01845">
    <property type="entry name" value="outer_NodT"/>
    <property type="match status" value="1"/>
</dbReference>